<dbReference type="InterPro" id="IPR027417">
    <property type="entry name" value="P-loop_NTPase"/>
</dbReference>
<protein>
    <recommendedName>
        <fullName evidence="4">NACHT domain-containing protein</fullName>
    </recommendedName>
</protein>
<dbReference type="PROSITE" id="PS50088">
    <property type="entry name" value="ANK_REPEAT"/>
    <property type="match status" value="1"/>
</dbReference>
<dbReference type="SMART" id="SM00248">
    <property type="entry name" value="ANK"/>
    <property type="match status" value="5"/>
</dbReference>
<dbReference type="Proteomes" id="UP001107558">
    <property type="component" value="Chromosome 4"/>
</dbReference>
<dbReference type="SUPFAM" id="SSF52540">
    <property type="entry name" value="P-loop containing nucleoside triphosphate hydrolases"/>
    <property type="match status" value="1"/>
</dbReference>
<organism evidence="2 3">
    <name type="scientific">Polypedilum vanderplanki</name>
    <name type="common">Sleeping chironomid midge</name>
    <dbReference type="NCBI Taxonomy" id="319348"/>
    <lineage>
        <taxon>Eukaryota</taxon>
        <taxon>Metazoa</taxon>
        <taxon>Ecdysozoa</taxon>
        <taxon>Arthropoda</taxon>
        <taxon>Hexapoda</taxon>
        <taxon>Insecta</taxon>
        <taxon>Pterygota</taxon>
        <taxon>Neoptera</taxon>
        <taxon>Endopterygota</taxon>
        <taxon>Diptera</taxon>
        <taxon>Nematocera</taxon>
        <taxon>Chironomoidea</taxon>
        <taxon>Chironomidae</taxon>
        <taxon>Chironominae</taxon>
        <taxon>Polypedilum</taxon>
        <taxon>Polypedilum</taxon>
    </lineage>
</organism>
<dbReference type="InterPro" id="IPR002110">
    <property type="entry name" value="Ankyrin_rpt"/>
</dbReference>
<evidence type="ECO:0008006" key="4">
    <source>
        <dbReference type="Google" id="ProtNLM"/>
    </source>
</evidence>
<comment type="caution">
    <text evidence="2">The sequence shown here is derived from an EMBL/GenBank/DDBJ whole genome shotgun (WGS) entry which is preliminary data.</text>
</comment>
<dbReference type="OrthoDB" id="7739966at2759"/>
<evidence type="ECO:0000256" key="1">
    <source>
        <dbReference type="PROSITE-ProRule" id="PRU00023"/>
    </source>
</evidence>
<keyword evidence="3" id="KW-1185">Reference proteome</keyword>
<reference evidence="2" key="1">
    <citation type="submission" date="2021-03" db="EMBL/GenBank/DDBJ databases">
        <title>Chromosome level genome of the anhydrobiotic midge Polypedilum vanderplanki.</title>
        <authorList>
            <person name="Yoshida Y."/>
            <person name="Kikawada T."/>
            <person name="Gusev O."/>
        </authorList>
    </citation>
    <scope>NUCLEOTIDE SEQUENCE</scope>
    <source>
        <strain evidence="2">NIAS01</strain>
        <tissue evidence="2">Whole body or cell culture</tissue>
    </source>
</reference>
<dbReference type="Gene3D" id="3.40.50.300">
    <property type="entry name" value="P-loop containing nucleotide triphosphate hydrolases"/>
    <property type="match status" value="1"/>
</dbReference>
<proteinExistence type="predicted"/>
<dbReference type="Gene3D" id="1.25.40.20">
    <property type="entry name" value="Ankyrin repeat-containing domain"/>
    <property type="match status" value="1"/>
</dbReference>
<dbReference type="EMBL" id="JADBJN010000004">
    <property type="protein sequence ID" value="KAG5668581.1"/>
    <property type="molecule type" value="Genomic_DNA"/>
</dbReference>
<dbReference type="SUPFAM" id="SSF48403">
    <property type="entry name" value="Ankyrin repeat"/>
    <property type="match status" value="1"/>
</dbReference>
<dbReference type="InterPro" id="IPR036770">
    <property type="entry name" value="Ankyrin_rpt-contain_sf"/>
</dbReference>
<evidence type="ECO:0000313" key="3">
    <source>
        <dbReference type="Proteomes" id="UP001107558"/>
    </source>
</evidence>
<gene>
    <name evidence="2" type="ORF">PVAND_016518</name>
</gene>
<keyword evidence="1" id="KW-0040">ANK repeat</keyword>
<evidence type="ECO:0000313" key="2">
    <source>
        <dbReference type="EMBL" id="KAG5668581.1"/>
    </source>
</evidence>
<feature type="repeat" description="ANK" evidence="1">
    <location>
        <begin position="54"/>
        <end position="86"/>
    </location>
</feature>
<accession>A0A9J6BFN5</accession>
<sequence length="1873" mass="222107">MFSSRHSKRSSETKKIAKLIIKKTNSKTLTEDDYEEIKKLLHSANINAPLRCFNNDTLMHLAVRMKLPKLLEILINLNGDLKIKNNDNESTINLAEKSNHTEIIEMINAKLQQINEAVVSIENFDNQKYFAKLDHKLKIDKDKSKYLKIIEVKNIKDLKNDFCKLFPNLFAMKIECCQNDESETLNFLSRQFKDKRPLFIHFINSSSYYFRKKNSIKFEGENSADFEVVHRLIYNAEHSIDIRKEIIEKNDTFAMRFIKIFKISNEHKLVNDSIKFGSLEMLKASLYLPFFGDHENFMPEIAKLMTSVFENNESILKTAIENEKIEMCEFLIKNFKNLFTFMPFDHRKSIVNLVHEKNMDEILLKLLKIDFPFPDFKSKILSQEINDLLNDREKFKFDNIDYIKEFIEILREDENNFLRYAYDKENKSALLCALEKGKFKTYSFLKSQGFNFDKKEYSQICKKLKEMSPEKVNNFKIENAYNTQDNENYHLRLLANKFVIFGFYDNQKKLRDKFNIIFKYLKDLNRISEIRPILKFCAQIEKLKITMDFENEFIFDLDPSAIDCFGSADSSSLVFVAAGRTEQEIKETIIHECCHVVVNEYYENDFKPYFSFDIENKEKFEEIVKEIKISVNGVDDGCNKIISSVFEKYDDDQHDCELIVRVLSILASILAFYGNKNKINELRKRYKDLFDFSQKFITDKISIEEIKKRNRVRSLNKYLDLLQDIELNMTQLKLSNHKNRTQKLKKIIRSVNNYLIVTNVPILLLINLHNCLQNLQSSLYDAKNIFIFPKSLGNDQKYKDLQNIIENRSSEFPLRLIVNFSEGKNVRAVQSDLKSIFISSSDQQEEIQTFLTENDVEFEILKIEFKWNDLTQFCQENLLKSEIKFQEKKMSLDQLINNIIINDDTILNELLFDLCYNNSISINLTEKFSEEYFIERNFLIAPKNSKLKIQPKAVMQKQTFEQNFNKVLKSNELKIHIQNIFEYDFDQVLELTKDEKIILISDIGGSGKSRILNKIFNFFYETTDKWMIFINLRGYLNEFQKWNNQMTFLDFFNNFLSTKTREFERKIFHEFYNQGKVKILMDGFDEISPKCKDSVIEVIKSVMKSENQLWLTTRIHHEENLEHFNPKMIFSLKQLEIKKQKEFLVKYWTFKNIKNVSLQEKAEKLVSKLEKFTKKFRLINVIGMMQQLRIFADISIVNDDFNSDFFENLSMYDIYEQSVMNYIKIWKSSPLGEEEDTKLLSGINKAPNFRTIHQYYALLEYFQESVIKDFFKNEGEIWEFESVARGGIITYDKVTKKTIFIHSTYVDFFVANFILQTLSCKPNNQEFLNFAQILFEILCNIRFSVIAMFLNDKISTIKISDAIIGHLAEIINQNVGLDFFQHCIFNNYENNFDFIVNIIRKVDSEKRKKMFTYPLYQCLHSPIINENILDKVLKLYTEFFSYEEIIEILKSSCFNFYTITLYFQKPSVDYTIVKKIMTEIIKWSKNKKEDIKPILFGMFNVLYSPSLHSVIAQANDDDFKKFEYFWKLHEDYLTIDEMEKIIFKEILFAVAKGNSSKIFKYIYAKIKENPKLNFIDMFKKFSKEFAKNNKLENHKSLWECIELEKKSKNLKFDQLMLEKFDNINNYLQLVVIFNQSTEVLKFTISQIVKNTKNYPEILMSKNEENINLLYLLVIYNKDLDFMVTLMALLIEYLGNKNLKLLFSDMINTGENFFTLALNKGNITEIHEIHQMLVELKFSVDELKCLLANENGNVKNFLIGPTKFNLDCGVHKYLWWLADLYFKNDLKTLITEPNNESYNILQIAVAYNTIEVIELIWSKIKNYFNSVDKEKKYLMKRCNKGKNLYEIAKTRNKFNAKKWVLKVFDEYNITIVNL</sequence>
<name>A0A9J6BFN5_POLVA</name>